<dbReference type="InterPro" id="IPR000845">
    <property type="entry name" value="Nucleoside_phosphorylase_d"/>
</dbReference>
<evidence type="ECO:0000256" key="1">
    <source>
        <dbReference type="ARBA" id="ARBA00004945"/>
    </source>
</evidence>
<dbReference type="InterPro" id="IPR010049">
    <property type="entry name" value="MTA_SAH_Nsdase"/>
</dbReference>
<evidence type="ECO:0000313" key="7">
    <source>
        <dbReference type="EMBL" id="MCQ5121075.1"/>
    </source>
</evidence>
<feature type="domain" description="Nucleoside phosphorylase" evidence="6">
    <location>
        <begin position="2"/>
        <end position="222"/>
    </location>
</feature>
<dbReference type="Proteomes" id="UP001524435">
    <property type="component" value="Unassembled WGS sequence"/>
</dbReference>
<keyword evidence="8" id="KW-1185">Reference proteome</keyword>
<organism evidence="7 8">
    <name type="scientific">Massilicoli timonensis</name>
    <dbReference type="NCBI Taxonomy" id="2015901"/>
    <lineage>
        <taxon>Bacteria</taxon>
        <taxon>Bacillati</taxon>
        <taxon>Bacillota</taxon>
        <taxon>Erysipelotrichia</taxon>
        <taxon>Erysipelotrichales</taxon>
        <taxon>Erysipelotrichaceae</taxon>
        <taxon>Massilicoli</taxon>
    </lineage>
</organism>
<gene>
    <name evidence="7" type="ORF">NE663_02215</name>
</gene>
<dbReference type="RefSeq" id="WP_178200500.1">
    <property type="nucleotide sequence ID" value="NZ_CALVCM010000009.1"/>
</dbReference>
<evidence type="ECO:0000313" key="8">
    <source>
        <dbReference type="Proteomes" id="UP001524435"/>
    </source>
</evidence>
<dbReference type="EC" id="3.2.2.9" evidence="2"/>
<name>A0ABT1SK87_9FIRM</name>
<keyword evidence="5" id="KW-0486">Methionine biosynthesis</keyword>
<reference evidence="7 8" key="1">
    <citation type="submission" date="2022-06" db="EMBL/GenBank/DDBJ databases">
        <title>Isolation of gut microbiota from human fecal samples.</title>
        <authorList>
            <person name="Pamer E.G."/>
            <person name="Barat B."/>
            <person name="Waligurski E."/>
            <person name="Medina S."/>
            <person name="Paddock L."/>
            <person name="Mostad J."/>
        </authorList>
    </citation>
    <scope>NUCLEOTIDE SEQUENCE [LARGE SCALE GENOMIC DNA]</scope>
    <source>
        <strain evidence="7 8">DFI.6.1</strain>
    </source>
</reference>
<dbReference type="PANTHER" id="PTHR46832">
    <property type="entry name" value="5'-METHYLTHIOADENOSINE/S-ADENOSYLHOMOCYSTEINE NUCLEOSIDASE"/>
    <property type="match status" value="1"/>
</dbReference>
<evidence type="ECO:0000256" key="5">
    <source>
        <dbReference type="ARBA" id="ARBA00023167"/>
    </source>
</evidence>
<dbReference type="CDD" id="cd09008">
    <property type="entry name" value="MTAN"/>
    <property type="match status" value="1"/>
</dbReference>
<evidence type="ECO:0000256" key="2">
    <source>
        <dbReference type="ARBA" id="ARBA00011974"/>
    </source>
</evidence>
<evidence type="ECO:0000259" key="6">
    <source>
        <dbReference type="Pfam" id="PF01048"/>
    </source>
</evidence>
<comment type="caution">
    <text evidence="7">The sequence shown here is derived from an EMBL/GenBank/DDBJ whole genome shotgun (WGS) entry which is preliminary data.</text>
</comment>
<protein>
    <recommendedName>
        <fullName evidence="2">adenosylhomocysteine nucleosidase</fullName>
        <ecNumber evidence="2">3.2.2.9</ecNumber>
    </recommendedName>
</protein>
<comment type="pathway">
    <text evidence="1">Amino-acid biosynthesis; L-methionine biosynthesis via salvage pathway; S-methyl-5-thio-alpha-D-ribose 1-phosphate from S-methyl-5'-thioadenosine (hydrolase route): step 1/2.</text>
</comment>
<dbReference type="SUPFAM" id="SSF53167">
    <property type="entry name" value="Purine and uridine phosphorylases"/>
    <property type="match status" value="1"/>
</dbReference>
<dbReference type="NCBIfam" id="TIGR01704">
    <property type="entry name" value="MTA_SAH-Nsdase"/>
    <property type="match status" value="1"/>
</dbReference>
<dbReference type="GO" id="GO:0008782">
    <property type="term" value="F:adenosylhomocysteine nucleosidase activity"/>
    <property type="evidence" value="ECO:0007669"/>
    <property type="project" value="UniProtKB-EC"/>
</dbReference>
<evidence type="ECO:0000256" key="4">
    <source>
        <dbReference type="ARBA" id="ARBA00022801"/>
    </source>
</evidence>
<dbReference type="Gene3D" id="3.40.50.1580">
    <property type="entry name" value="Nucleoside phosphorylase domain"/>
    <property type="match status" value="1"/>
</dbReference>
<dbReference type="InterPro" id="IPR035994">
    <property type="entry name" value="Nucleoside_phosphorylase_sf"/>
</dbReference>
<dbReference type="PANTHER" id="PTHR46832:SF1">
    <property type="entry name" value="5'-METHYLTHIOADENOSINE_S-ADENOSYLHOMOCYSTEINE NUCLEOSIDASE"/>
    <property type="match status" value="1"/>
</dbReference>
<dbReference type="NCBIfam" id="NF004079">
    <property type="entry name" value="PRK05584.1"/>
    <property type="match status" value="1"/>
</dbReference>
<dbReference type="Pfam" id="PF01048">
    <property type="entry name" value="PNP_UDP_1"/>
    <property type="match status" value="1"/>
</dbReference>
<keyword evidence="7" id="KW-0326">Glycosidase</keyword>
<dbReference type="EMBL" id="JANGCH010000002">
    <property type="protein sequence ID" value="MCQ5121075.1"/>
    <property type="molecule type" value="Genomic_DNA"/>
</dbReference>
<accession>A0ABT1SK87</accession>
<sequence>MIAIIGAMEQEVEALRQRMRSVERKTISKVSISSGILADHEVILMKSGVGKGEAAMATTILLEHFPISAIINIGTAGGLHEAQQVLDVVISKQVVQHDFDTTAIDGESGKGLYFNADAHLIALCEETIASGAYQTWVGQVASGDRFVAGKDCLQSLLQAYPQAMCAEMEAGAIAQVAAHYQIPFVVIRSLSDVAANPDSHMDFPVYVEQASKRSAAFCEAIVAQL</sequence>
<keyword evidence="3" id="KW-0028">Amino-acid biosynthesis</keyword>
<proteinExistence type="predicted"/>
<keyword evidence="4 7" id="KW-0378">Hydrolase</keyword>
<evidence type="ECO:0000256" key="3">
    <source>
        <dbReference type="ARBA" id="ARBA00022605"/>
    </source>
</evidence>